<dbReference type="NCBIfam" id="NF038228">
    <property type="entry name" value="IcmH_DotU_IVB"/>
    <property type="match status" value="1"/>
</dbReference>
<feature type="domain" description="Type IV / VI secretion system DotU" evidence="2">
    <location>
        <begin position="9"/>
        <end position="221"/>
    </location>
</feature>
<keyword evidence="1" id="KW-0812">Transmembrane</keyword>
<evidence type="ECO:0000259" key="2">
    <source>
        <dbReference type="Pfam" id="PF09850"/>
    </source>
</evidence>
<dbReference type="InterPro" id="IPR038522">
    <property type="entry name" value="T4/T6SS_DotU_sf"/>
</dbReference>
<dbReference type="Pfam" id="PF09850">
    <property type="entry name" value="DotU"/>
    <property type="match status" value="1"/>
</dbReference>
<feature type="transmembrane region" description="Helical" evidence="1">
    <location>
        <begin position="199"/>
        <end position="218"/>
    </location>
</feature>
<gene>
    <name evidence="3" type="ORF">GEV47_18980</name>
</gene>
<name>A0A843YSS7_9BURK</name>
<dbReference type="PANTHER" id="PTHR38033">
    <property type="entry name" value="MEMBRANE PROTEIN-RELATED"/>
    <property type="match status" value="1"/>
</dbReference>
<keyword evidence="1" id="KW-1133">Transmembrane helix</keyword>
<keyword evidence="4" id="KW-1185">Reference proteome</keyword>
<dbReference type="Proteomes" id="UP000451565">
    <property type="component" value="Unassembled WGS sequence"/>
</dbReference>
<organism evidence="3 4">
    <name type="scientific">Glaciimonas soli</name>
    <dbReference type="NCBI Taxonomy" id="2590999"/>
    <lineage>
        <taxon>Bacteria</taxon>
        <taxon>Pseudomonadati</taxon>
        <taxon>Pseudomonadota</taxon>
        <taxon>Betaproteobacteria</taxon>
        <taxon>Burkholderiales</taxon>
        <taxon>Oxalobacteraceae</taxon>
        <taxon>Glaciimonas</taxon>
    </lineage>
</organism>
<dbReference type="EMBL" id="WINI01000019">
    <property type="protein sequence ID" value="MQR02759.1"/>
    <property type="molecule type" value="Genomic_DNA"/>
</dbReference>
<dbReference type="NCBIfam" id="TIGR03349">
    <property type="entry name" value="IV_VI_DotU"/>
    <property type="match status" value="1"/>
</dbReference>
<evidence type="ECO:0000256" key="1">
    <source>
        <dbReference type="SAM" id="Phobius"/>
    </source>
</evidence>
<evidence type="ECO:0000313" key="4">
    <source>
        <dbReference type="Proteomes" id="UP000451565"/>
    </source>
</evidence>
<dbReference type="PANTHER" id="PTHR38033:SF1">
    <property type="entry name" value="DOTU FAMILY TYPE IV_VI SECRETION SYSTEM PROTEIN"/>
    <property type="match status" value="1"/>
</dbReference>
<feature type="non-terminal residue" evidence="3">
    <location>
        <position position="1"/>
    </location>
</feature>
<proteinExistence type="predicted"/>
<dbReference type="Gene3D" id="1.25.40.590">
    <property type="entry name" value="Type IV / VI secretion system, DotU"/>
    <property type="match status" value="1"/>
</dbReference>
<comment type="caution">
    <text evidence="3">The sequence shown here is derived from an EMBL/GenBank/DDBJ whole genome shotgun (WGS) entry which is preliminary data.</text>
</comment>
<evidence type="ECO:0000313" key="3">
    <source>
        <dbReference type="EMBL" id="MQR02759.1"/>
    </source>
</evidence>
<keyword evidence="1" id="KW-0472">Membrane</keyword>
<sequence length="254" mass="27978">ALILAARNPLYEAAKPILLTLAQLPEINLTSHTQIETFRRMMQAELTNFQMLGNKTTVDKGDVATVNFFLCTAIDEAVGLTSWGGGQHPGEVGPWASRSLAQTFHGDTLGGVKFFLLLGRFAADPADRIIFKHMLEVMYHLLSIGFEGQYRYHPDGQATLAELRQALYDIITAGRPSVPIVYSNVHVEHESKYAVLRRFPVWASALVMSLIVLGAFGWHKYQLVQMTDQVVNDITAVGNMTPPATSVPSPITTP</sequence>
<dbReference type="InterPro" id="IPR017732">
    <property type="entry name" value="T4/T6SS_DotU"/>
</dbReference>
<protein>
    <submittedName>
        <fullName evidence="3">Type VI secretion system protein TssL</fullName>
    </submittedName>
</protein>
<dbReference type="AlphaFoldDB" id="A0A843YSS7"/>
<accession>A0A843YSS7</accession>
<reference evidence="3 4" key="1">
    <citation type="submission" date="2019-10" db="EMBL/GenBank/DDBJ databases">
        <title>Glaciimonas soli sp. nov., a psychrophilic bacterium isolated from the forest soil of a high elevation mountain in Taiwan.</title>
        <authorList>
            <person name="Wang L.-T."/>
            <person name="Shieh W.Y."/>
        </authorList>
    </citation>
    <scope>NUCLEOTIDE SEQUENCE [LARGE SCALE GENOMIC DNA]</scope>
    <source>
        <strain evidence="3 4">GS1</strain>
    </source>
</reference>
<dbReference type="RefSeq" id="WP_194270720.1">
    <property type="nucleotide sequence ID" value="NZ_WINI01000019.1"/>
</dbReference>